<dbReference type="Proteomes" id="UP000515153">
    <property type="component" value="Unplaced"/>
</dbReference>
<feature type="signal peptide" evidence="1">
    <location>
        <begin position="1"/>
        <end position="19"/>
    </location>
</feature>
<evidence type="ECO:0000256" key="1">
    <source>
        <dbReference type="SAM" id="SignalP"/>
    </source>
</evidence>
<reference evidence="3" key="2">
    <citation type="submission" date="2019-10" db="EMBL/GenBank/DDBJ databases">
        <authorList>
            <consortium name="NCBI Genome Project"/>
        </authorList>
    </citation>
    <scope>NUCLEOTIDE SEQUENCE</scope>
    <source>
        <strain evidence="3">NI907</strain>
    </source>
</reference>
<protein>
    <submittedName>
        <fullName evidence="3">Uncharacterized protein</fullName>
    </submittedName>
</protein>
<reference evidence="3" key="3">
    <citation type="submission" date="2025-08" db="UniProtKB">
        <authorList>
            <consortium name="RefSeq"/>
        </authorList>
    </citation>
    <scope>IDENTIFICATION</scope>
    <source>
        <strain evidence="3">NI907</strain>
    </source>
</reference>
<gene>
    <name evidence="3" type="ORF">PgNI_02358</name>
</gene>
<accession>A0A6P8BIQ0</accession>
<dbReference type="RefSeq" id="XP_030987070.1">
    <property type="nucleotide sequence ID" value="XM_031122425.1"/>
</dbReference>
<keyword evidence="2" id="KW-1185">Reference proteome</keyword>
<organism evidence="2 3">
    <name type="scientific">Pyricularia grisea</name>
    <name type="common">Crabgrass-specific blast fungus</name>
    <name type="synonym">Magnaporthe grisea</name>
    <dbReference type="NCBI Taxonomy" id="148305"/>
    <lineage>
        <taxon>Eukaryota</taxon>
        <taxon>Fungi</taxon>
        <taxon>Dikarya</taxon>
        <taxon>Ascomycota</taxon>
        <taxon>Pezizomycotina</taxon>
        <taxon>Sordariomycetes</taxon>
        <taxon>Sordariomycetidae</taxon>
        <taxon>Magnaporthales</taxon>
        <taxon>Pyriculariaceae</taxon>
        <taxon>Pyricularia</taxon>
    </lineage>
</organism>
<sequence length="72" mass="7906">MQFSTILFTLFASVALTAPAVDSPSLQARQGPTVDPRCDGCRKNCFFTPGPDPVYRACIDHCNKDLPCHLSY</sequence>
<evidence type="ECO:0000313" key="2">
    <source>
        <dbReference type="Proteomes" id="UP000515153"/>
    </source>
</evidence>
<evidence type="ECO:0000313" key="3">
    <source>
        <dbReference type="RefSeq" id="XP_030987070.1"/>
    </source>
</evidence>
<feature type="chain" id="PRO_5028304772" evidence="1">
    <location>
        <begin position="20"/>
        <end position="72"/>
    </location>
</feature>
<dbReference type="KEGG" id="pgri:PgNI_02358"/>
<proteinExistence type="predicted"/>
<dbReference type="GeneID" id="41957337"/>
<name>A0A6P8BIQ0_PYRGI</name>
<reference evidence="3" key="1">
    <citation type="journal article" date="2019" name="Mol. Biol. Evol.">
        <title>Blast fungal genomes show frequent chromosomal changes, gene gains and losses, and effector gene turnover.</title>
        <authorList>
            <person name="Gomez Luciano L.B."/>
            <person name="Jason Tsai I."/>
            <person name="Chuma I."/>
            <person name="Tosa Y."/>
            <person name="Chen Y.H."/>
            <person name="Li J.Y."/>
            <person name="Li M.Y."/>
            <person name="Jade Lu M.Y."/>
            <person name="Nakayashiki H."/>
            <person name="Li W.H."/>
        </authorList>
    </citation>
    <scope>NUCLEOTIDE SEQUENCE</scope>
    <source>
        <strain evidence="3">NI907</strain>
    </source>
</reference>
<keyword evidence="1" id="KW-0732">Signal</keyword>
<dbReference type="AlphaFoldDB" id="A0A6P8BIQ0"/>